<comment type="subcellular location">
    <subcellularLocation>
        <location evidence="1">Cell membrane</location>
        <topology evidence="1">Multi-pass membrane protein</topology>
    </subcellularLocation>
</comment>
<evidence type="ECO:0000256" key="4">
    <source>
        <dbReference type="ARBA" id="ARBA00022989"/>
    </source>
</evidence>
<dbReference type="PANTHER" id="PTHR23508:SF10">
    <property type="entry name" value="CARBOXYLIC ACID TRANSPORTER PROTEIN HOMOLOG"/>
    <property type="match status" value="1"/>
</dbReference>
<dbReference type="Proteomes" id="UP000217473">
    <property type="component" value="Unassembled WGS sequence"/>
</dbReference>
<evidence type="ECO:0000256" key="2">
    <source>
        <dbReference type="ARBA" id="ARBA00022448"/>
    </source>
</evidence>
<dbReference type="EMBL" id="NIPK01000001">
    <property type="protein sequence ID" value="RIZ56383.1"/>
    <property type="molecule type" value="Genomic_DNA"/>
</dbReference>
<dbReference type="GO" id="GO:0046943">
    <property type="term" value="F:carboxylic acid transmembrane transporter activity"/>
    <property type="evidence" value="ECO:0007669"/>
    <property type="project" value="TreeGrafter"/>
</dbReference>
<keyword evidence="3 6" id="KW-0812">Transmembrane</keyword>
<feature type="domain" description="Major facilitator superfamily (MFS) profile" evidence="7">
    <location>
        <begin position="22"/>
        <end position="436"/>
    </location>
</feature>
<dbReference type="PROSITE" id="PS50850">
    <property type="entry name" value="MFS"/>
    <property type="match status" value="1"/>
</dbReference>
<feature type="transmembrane region" description="Helical" evidence="6">
    <location>
        <begin position="58"/>
        <end position="77"/>
    </location>
</feature>
<feature type="transmembrane region" description="Helical" evidence="6">
    <location>
        <begin position="20"/>
        <end position="38"/>
    </location>
</feature>
<feature type="transmembrane region" description="Helical" evidence="6">
    <location>
        <begin position="146"/>
        <end position="170"/>
    </location>
</feature>
<accession>A0AAX0QYK2</accession>
<evidence type="ECO:0000313" key="11">
    <source>
        <dbReference type="Proteomes" id="UP000266198"/>
    </source>
</evidence>
<organism evidence="8 10">
    <name type="scientific">Staphylococcus delphini</name>
    <dbReference type="NCBI Taxonomy" id="53344"/>
    <lineage>
        <taxon>Bacteria</taxon>
        <taxon>Bacillati</taxon>
        <taxon>Bacillota</taxon>
        <taxon>Bacilli</taxon>
        <taxon>Bacillales</taxon>
        <taxon>Staphylococcaceae</taxon>
        <taxon>Staphylococcus</taxon>
        <taxon>Staphylococcus intermedius group</taxon>
    </lineage>
</organism>
<name>A0AAX0QYK2_9STAP</name>
<dbReference type="EMBL" id="MWUR01000001">
    <property type="protein sequence ID" value="PCF52760.1"/>
    <property type="molecule type" value="Genomic_DNA"/>
</dbReference>
<dbReference type="InterPro" id="IPR020846">
    <property type="entry name" value="MFS_dom"/>
</dbReference>
<dbReference type="PANTHER" id="PTHR23508">
    <property type="entry name" value="CARBOXYLIC ACID TRANSPORTER PROTEIN HOMOLOG"/>
    <property type="match status" value="1"/>
</dbReference>
<feature type="transmembrane region" description="Helical" evidence="6">
    <location>
        <begin position="380"/>
        <end position="404"/>
    </location>
</feature>
<evidence type="ECO:0000313" key="10">
    <source>
        <dbReference type="Proteomes" id="UP000217473"/>
    </source>
</evidence>
<evidence type="ECO:0000256" key="6">
    <source>
        <dbReference type="SAM" id="Phobius"/>
    </source>
</evidence>
<evidence type="ECO:0000256" key="3">
    <source>
        <dbReference type="ARBA" id="ARBA00022692"/>
    </source>
</evidence>
<protein>
    <recommendedName>
        <fullName evidence="7">Major facilitator superfamily (MFS) profile domain-containing protein</fullName>
    </recommendedName>
</protein>
<dbReference type="Pfam" id="PF07690">
    <property type="entry name" value="MFS_1"/>
    <property type="match status" value="1"/>
</dbReference>
<feature type="transmembrane region" description="Helical" evidence="6">
    <location>
        <begin position="345"/>
        <end position="368"/>
    </location>
</feature>
<feature type="transmembrane region" description="Helical" evidence="6">
    <location>
        <begin position="176"/>
        <end position="195"/>
    </location>
</feature>
<dbReference type="Proteomes" id="UP000266198">
    <property type="component" value="Unassembled WGS sequence"/>
</dbReference>
<feature type="transmembrane region" description="Helical" evidence="6">
    <location>
        <begin position="89"/>
        <end position="111"/>
    </location>
</feature>
<feature type="transmembrane region" description="Helical" evidence="6">
    <location>
        <begin position="293"/>
        <end position="314"/>
    </location>
</feature>
<evidence type="ECO:0000259" key="7">
    <source>
        <dbReference type="PROSITE" id="PS50850"/>
    </source>
</evidence>
<keyword evidence="5 6" id="KW-0472">Membrane</keyword>
<gene>
    <name evidence="8" type="ORF">B5C07_00915</name>
    <name evidence="9" type="ORF">CDL68_00090</name>
</gene>
<evidence type="ECO:0000256" key="1">
    <source>
        <dbReference type="ARBA" id="ARBA00004651"/>
    </source>
</evidence>
<dbReference type="GO" id="GO:0005886">
    <property type="term" value="C:plasma membrane"/>
    <property type="evidence" value="ECO:0007669"/>
    <property type="project" value="UniProtKB-SubCell"/>
</dbReference>
<proteinExistence type="predicted"/>
<dbReference type="InterPro" id="IPR036259">
    <property type="entry name" value="MFS_trans_sf"/>
</dbReference>
<sequence length="439" mass="48146">MGNVDIKKVIDGSKMNSFHFKLLFVFILLAMFDGYDMFYLGNIIPSLIREWHITPETAGMITSSGLFGMVIGALFLGMMADKLGRRQTIVAATVLFSLFTLIASFSMNAIFFSVCRFIAGLGLGGILPVLNASLGEVLPKDKRISVVTLVNIGVPIGSVLTSLVAMFIIPQLGWRAMLWVGALPILFVPLILKVVPNSPEYSYRHGRFEDLAQLLNRITNQTTYNAQMYTYIFRKDEKGEQKNKLFDLFVNHRALTTLIFWTASFMNLVALYGLSTWLPQMMVNAGYSLTSSISFLLILNIGSIAGAIVGGGLADWFRVKYVIVLYFATCFAVLMFLGFKPVALITYALLFIAGATTSGTQMLINSYIASFYPSQIKSTGTGWGIGIGRIGGICGPLIGGLILGLGTLPYIYNFVVFAIPCLIAAIVILFVQEKYSATR</sequence>
<keyword evidence="11" id="KW-1185">Reference proteome</keyword>
<reference evidence="8 10" key="1">
    <citation type="journal article" date="2017" name="PLoS ONE">
        <title>Development of a real-time PCR for detection of Staphylococcus pseudintermedius using a novel automated comparison of whole-genome sequences.</title>
        <authorList>
            <person name="Verstappen K.M."/>
            <person name="Huijbregts L."/>
            <person name="Spaninks M."/>
            <person name="Wagenaar J.A."/>
            <person name="Fluit A.C."/>
            <person name="Duim B."/>
        </authorList>
    </citation>
    <scope>NUCLEOTIDE SEQUENCE [LARGE SCALE GENOMIC DNA]</scope>
    <source>
        <strain evidence="8 10">15S02591-1</strain>
    </source>
</reference>
<dbReference type="Gene3D" id="1.20.1250.20">
    <property type="entry name" value="MFS general substrate transporter like domains"/>
    <property type="match status" value="1"/>
</dbReference>
<dbReference type="AlphaFoldDB" id="A0AAX0QYK2"/>
<keyword evidence="4 6" id="KW-1133">Transmembrane helix</keyword>
<evidence type="ECO:0000256" key="5">
    <source>
        <dbReference type="ARBA" id="ARBA00023136"/>
    </source>
</evidence>
<feature type="transmembrane region" description="Helical" evidence="6">
    <location>
        <begin position="321"/>
        <end position="339"/>
    </location>
</feature>
<feature type="transmembrane region" description="Helical" evidence="6">
    <location>
        <begin position="254"/>
        <end position="273"/>
    </location>
</feature>
<keyword evidence="2" id="KW-0813">Transport</keyword>
<dbReference type="InterPro" id="IPR011701">
    <property type="entry name" value="MFS"/>
</dbReference>
<evidence type="ECO:0000313" key="9">
    <source>
        <dbReference type="EMBL" id="RIZ56383.1"/>
    </source>
</evidence>
<comment type="caution">
    <text evidence="8">The sequence shown here is derived from an EMBL/GenBank/DDBJ whole genome shotgun (WGS) entry which is preliminary data.</text>
</comment>
<dbReference type="RefSeq" id="WP_096595997.1">
    <property type="nucleotide sequence ID" value="NZ_LR134263.1"/>
</dbReference>
<reference evidence="9 11" key="2">
    <citation type="submission" date="2017-06" db="EMBL/GenBank/DDBJ databases">
        <title>Identification of a new gene, sdsY, involved in staphylococcal internalization in non-professional phagocytic cells (NPPCs).</title>
        <authorList>
            <person name="Maali Y."/>
            <person name="Martins-Simoes P."/>
            <person name="Trouillet-Assant S."/>
            <person name="Laurent F."/>
            <person name="Diot A."/>
            <person name="Verhoeven P."/>
            <person name="Bouvard D."/>
            <person name="Vandenesch F."/>
            <person name="Bes M."/>
        </authorList>
    </citation>
    <scope>NUCLEOTIDE SEQUENCE [LARGE SCALE GENOMIC DNA]</scope>
    <source>
        <strain evidence="9 11">Heidy</strain>
    </source>
</reference>
<dbReference type="SUPFAM" id="SSF103473">
    <property type="entry name" value="MFS general substrate transporter"/>
    <property type="match status" value="1"/>
</dbReference>
<evidence type="ECO:0000313" key="8">
    <source>
        <dbReference type="EMBL" id="PCF52760.1"/>
    </source>
</evidence>
<feature type="transmembrane region" description="Helical" evidence="6">
    <location>
        <begin position="410"/>
        <end position="431"/>
    </location>
</feature>
<dbReference type="PROSITE" id="PS00216">
    <property type="entry name" value="SUGAR_TRANSPORT_1"/>
    <property type="match status" value="1"/>
</dbReference>
<dbReference type="InterPro" id="IPR005829">
    <property type="entry name" value="Sugar_transporter_CS"/>
</dbReference>
<feature type="transmembrane region" description="Helical" evidence="6">
    <location>
        <begin position="117"/>
        <end position="134"/>
    </location>
</feature>